<dbReference type="GeneID" id="39747694"/>
<organism evidence="2 3">
    <name type="scientific">Plasmodium gonderi</name>
    <dbReference type="NCBI Taxonomy" id="77519"/>
    <lineage>
        <taxon>Eukaryota</taxon>
        <taxon>Sar</taxon>
        <taxon>Alveolata</taxon>
        <taxon>Apicomplexa</taxon>
        <taxon>Aconoidasida</taxon>
        <taxon>Haemosporida</taxon>
        <taxon>Plasmodiidae</taxon>
        <taxon>Plasmodium</taxon>
        <taxon>Plasmodium (Plasmodium)</taxon>
    </lineage>
</organism>
<keyword evidence="1" id="KW-0812">Transmembrane</keyword>
<dbReference type="OMA" id="NSEDCIF"/>
<keyword evidence="1" id="KW-1133">Transmembrane helix</keyword>
<keyword evidence="1" id="KW-0472">Membrane</keyword>
<evidence type="ECO:0000256" key="1">
    <source>
        <dbReference type="SAM" id="Phobius"/>
    </source>
</evidence>
<evidence type="ECO:0000313" key="3">
    <source>
        <dbReference type="Proteomes" id="UP000195521"/>
    </source>
</evidence>
<proteinExistence type="predicted"/>
<comment type="caution">
    <text evidence="2">The sequence shown here is derived from an EMBL/GenBank/DDBJ whole genome shotgun (WGS) entry which is preliminary data.</text>
</comment>
<feature type="transmembrane region" description="Helical" evidence="1">
    <location>
        <begin position="12"/>
        <end position="33"/>
    </location>
</feature>
<protein>
    <recommendedName>
        <fullName evidence="4">DUF4536 domain-containing protein</fullName>
    </recommendedName>
</protein>
<dbReference type="OrthoDB" id="6604875at2759"/>
<gene>
    <name evidence="2" type="ORF">PGO_091760</name>
</gene>
<dbReference type="Proteomes" id="UP000195521">
    <property type="component" value="Unassembled WGS sequence"/>
</dbReference>
<evidence type="ECO:0000313" key="2">
    <source>
        <dbReference type="EMBL" id="GAW80976.1"/>
    </source>
</evidence>
<evidence type="ECO:0008006" key="4">
    <source>
        <dbReference type="Google" id="ProtNLM"/>
    </source>
</evidence>
<name>A0A1Y1JEP0_PLAGO</name>
<dbReference type="AlphaFoldDB" id="A0A1Y1JEP0"/>
<keyword evidence="3" id="KW-1185">Reference proteome</keyword>
<accession>A0A1Y1JEP0</accession>
<dbReference type="EMBL" id="BDQF01000010">
    <property type="protein sequence ID" value="GAW80976.1"/>
    <property type="molecule type" value="Genomic_DNA"/>
</dbReference>
<feature type="transmembrane region" description="Helical" evidence="1">
    <location>
        <begin position="45"/>
        <end position="64"/>
    </location>
</feature>
<reference evidence="3" key="1">
    <citation type="submission" date="2017-04" db="EMBL/GenBank/DDBJ databases">
        <title>Plasmodium gonderi genome.</title>
        <authorList>
            <person name="Arisue N."/>
            <person name="Honma H."/>
            <person name="Kawai S."/>
            <person name="Tougan T."/>
            <person name="Tanabe K."/>
            <person name="Horii T."/>
        </authorList>
    </citation>
    <scope>NUCLEOTIDE SEQUENCE [LARGE SCALE GENOMIC DNA]</scope>
    <source>
        <strain evidence="3">ATCC 30045</strain>
    </source>
</reference>
<dbReference type="RefSeq" id="XP_028543565.1">
    <property type="nucleotide sequence ID" value="XM_028687764.1"/>
</dbReference>
<sequence>MNNTSIKKNTDDCIFCRITGTVVLGSVSIYSFIKYLQAPRKSGDRRFFAFISLCFCSLSIYRAVTPARSLTRKENDQQIGD</sequence>